<sequence>MCHRQLLLWKATQCGHLTFTGENNIDCRSRDCYNSTAHPSTCGAPGSGTVCRCRRYYTQPERIVTRETVYESDIHPGQRIVVEPSVAILILILVHGRVSPLRLLRKGFLLLLRLRLFGCPRSSNNDMPVWFSFGFWEIIRMNCFDRVSAISVERFDAVSVMYWLIQRGSFARLSARANR</sequence>
<gene>
    <name evidence="1" type="ORF">NUW54_g14783</name>
</gene>
<reference evidence="1" key="1">
    <citation type="submission" date="2022-08" db="EMBL/GenBank/DDBJ databases">
        <title>Genome Sequence of Pycnoporus sanguineus.</title>
        <authorList>
            <person name="Buettner E."/>
        </authorList>
    </citation>
    <scope>NUCLEOTIDE SEQUENCE</scope>
    <source>
        <strain evidence="1">CG-C14</strain>
    </source>
</reference>
<evidence type="ECO:0000313" key="1">
    <source>
        <dbReference type="EMBL" id="KAJ2954999.1"/>
    </source>
</evidence>
<evidence type="ECO:0000313" key="2">
    <source>
        <dbReference type="Proteomes" id="UP001144978"/>
    </source>
</evidence>
<protein>
    <submittedName>
        <fullName evidence="1">Uncharacterized protein</fullName>
    </submittedName>
</protein>
<organism evidence="1 2">
    <name type="scientific">Trametes sanguinea</name>
    <dbReference type="NCBI Taxonomy" id="158606"/>
    <lineage>
        <taxon>Eukaryota</taxon>
        <taxon>Fungi</taxon>
        <taxon>Dikarya</taxon>
        <taxon>Basidiomycota</taxon>
        <taxon>Agaricomycotina</taxon>
        <taxon>Agaricomycetes</taxon>
        <taxon>Polyporales</taxon>
        <taxon>Polyporaceae</taxon>
        <taxon>Trametes</taxon>
    </lineage>
</organism>
<keyword evidence="2" id="KW-1185">Reference proteome</keyword>
<proteinExistence type="predicted"/>
<dbReference type="Proteomes" id="UP001144978">
    <property type="component" value="Unassembled WGS sequence"/>
</dbReference>
<accession>A0ACC1MA06</accession>
<comment type="caution">
    <text evidence="1">The sequence shown here is derived from an EMBL/GenBank/DDBJ whole genome shotgun (WGS) entry which is preliminary data.</text>
</comment>
<name>A0ACC1MA06_9APHY</name>
<dbReference type="EMBL" id="JANSHE010007973">
    <property type="protein sequence ID" value="KAJ2954999.1"/>
    <property type="molecule type" value="Genomic_DNA"/>
</dbReference>